<dbReference type="Proteomes" id="UP001336020">
    <property type="component" value="Unassembled WGS sequence"/>
</dbReference>
<organism evidence="2 3">
    <name type="scientific">Rhodococcus artemisiae</name>
    <dbReference type="NCBI Taxonomy" id="714159"/>
    <lineage>
        <taxon>Bacteria</taxon>
        <taxon>Bacillati</taxon>
        <taxon>Actinomycetota</taxon>
        <taxon>Actinomycetes</taxon>
        <taxon>Mycobacteriales</taxon>
        <taxon>Nocardiaceae</taxon>
        <taxon>Rhodococcus</taxon>
    </lineage>
</organism>
<proteinExistence type="predicted"/>
<dbReference type="Gene3D" id="3.90.1300.10">
    <property type="entry name" value="Amidase signature (AS) domain"/>
    <property type="match status" value="1"/>
</dbReference>
<dbReference type="InterPro" id="IPR023631">
    <property type="entry name" value="Amidase_dom"/>
</dbReference>
<evidence type="ECO:0000259" key="1">
    <source>
        <dbReference type="Pfam" id="PF01425"/>
    </source>
</evidence>
<reference evidence="2 3" key="1">
    <citation type="submission" date="2023-07" db="EMBL/GenBank/DDBJ databases">
        <authorList>
            <person name="Girao M."/>
            <person name="Carvalho M.F."/>
        </authorList>
    </citation>
    <scope>NUCLEOTIDE SEQUENCE [LARGE SCALE GENOMIC DNA]</scope>
    <source>
        <strain evidence="2 3">YIM65754</strain>
    </source>
</reference>
<dbReference type="Pfam" id="PF01425">
    <property type="entry name" value="Amidase"/>
    <property type="match status" value="1"/>
</dbReference>
<dbReference type="PROSITE" id="PS00571">
    <property type="entry name" value="AMIDASES"/>
    <property type="match status" value="1"/>
</dbReference>
<name>A0ABU7LC57_9NOCA</name>
<dbReference type="RefSeq" id="WP_330134375.1">
    <property type="nucleotide sequence ID" value="NZ_JAUTXY010000007.1"/>
</dbReference>
<protein>
    <submittedName>
        <fullName evidence="2">Amidase family protein</fullName>
    </submittedName>
</protein>
<comment type="caution">
    <text evidence="2">The sequence shown here is derived from an EMBL/GenBank/DDBJ whole genome shotgun (WGS) entry which is preliminary data.</text>
</comment>
<dbReference type="PANTHER" id="PTHR11895">
    <property type="entry name" value="TRANSAMIDASE"/>
    <property type="match status" value="1"/>
</dbReference>
<sequence length="452" mass="47818">MANYQPVGIGSTRSMINASDARSVFDESLSRARTTAELGTFISLAEREPIGGRGRLAGVPFAVKDNIDTADLPTSAGTPALRNSRPGRDHVAVQRLRQEGAALLGKTNLHELAFGVTSNNAAFGPVRNPYDPSRSAGGSSGGSAVAVATGCVPFALGTDTGASVRLPASYCGVVGWRPTVGRWGSDGMVPVSRTRDTVGAMATSVADILEVDRIVTRERFQAPLVNHLRLGVPDSGFFDDLDPEVATTVGTALDQLADAGVELVELDFSVAHELDEECGFPIVLFEMARDLPRYLEELPGVENSLGMEELINNVASPDVKSLLQIATGGACTPSRYQDLLAVRERLRHAYRHAMTHDGRELDALIYPTSPLLPPPVGDDDTTELCGRQVPVFPTASRNTRPGSTAGMPSITLPCGRSSAGLPVGVSLESLPFNDDALLHVAGRIERVLSLAT</sequence>
<accession>A0ABU7LC57</accession>
<dbReference type="EMBL" id="JAUTXY010000007">
    <property type="protein sequence ID" value="MEE2059128.1"/>
    <property type="molecule type" value="Genomic_DNA"/>
</dbReference>
<dbReference type="InterPro" id="IPR020556">
    <property type="entry name" value="Amidase_CS"/>
</dbReference>
<dbReference type="SUPFAM" id="SSF75304">
    <property type="entry name" value="Amidase signature (AS) enzymes"/>
    <property type="match status" value="1"/>
</dbReference>
<dbReference type="InterPro" id="IPR000120">
    <property type="entry name" value="Amidase"/>
</dbReference>
<evidence type="ECO:0000313" key="2">
    <source>
        <dbReference type="EMBL" id="MEE2059128.1"/>
    </source>
</evidence>
<keyword evidence="3" id="KW-1185">Reference proteome</keyword>
<gene>
    <name evidence="2" type="ORF">Q7514_16530</name>
</gene>
<feature type="domain" description="Amidase" evidence="1">
    <location>
        <begin position="53"/>
        <end position="438"/>
    </location>
</feature>
<dbReference type="InterPro" id="IPR036928">
    <property type="entry name" value="AS_sf"/>
</dbReference>
<evidence type="ECO:0000313" key="3">
    <source>
        <dbReference type="Proteomes" id="UP001336020"/>
    </source>
</evidence>
<dbReference type="PANTHER" id="PTHR11895:SF151">
    <property type="entry name" value="GLUTAMYL-TRNA(GLN) AMIDOTRANSFERASE SUBUNIT A"/>
    <property type="match status" value="1"/>
</dbReference>